<protein>
    <submittedName>
        <fullName evidence="1">Uncharacterized protein</fullName>
    </submittedName>
</protein>
<reference evidence="1 2" key="1">
    <citation type="journal article" date="2019" name="Nat. Ecol. Evol.">
        <title>Megaphylogeny resolves global patterns of mushroom evolution.</title>
        <authorList>
            <person name="Varga T."/>
            <person name="Krizsan K."/>
            <person name="Foldi C."/>
            <person name="Dima B."/>
            <person name="Sanchez-Garcia M."/>
            <person name="Sanchez-Ramirez S."/>
            <person name="Szollosi G.J."/>
            <person name="Szarkandi J.G."/>
            <person name="Papp V."/>
            <person name="Albert L."/>
            <person name="Andreopoulos W."/>
            <person name="Angelini C."/>
            <person name="Antonin V."/>
            <person name="Barry K.W."/>
            <person name="Bougher N.L."/>
            <person name="Buchanan P."/>
            <person name="Buyck B."/>
            <person name="Bense V."/>
            <person name="Catcheside P."/>
            <person name="Chovatia M."/>
            <person name="Cooper J."/>
            <person name="Damon W."/>
            <person name="Desjardin D."/>
            <person name="Finy P."/>
            <person name="Geml J."/>
            <person name="Haridas S."/>
            <person name="Hughes K."/>
            <person name="Justo A."/>
            <person name="Karasinski D."/>
            <person name="Kautmanova I."/>
            <person name="Kiss B."/>
            <person name="Kocsube S."/>
            <person name="Kotiranta H."/>
            <person name="LaButti K.M."/>
            <person name="Lechner B.E."/>
            <person name="Liimatainen K."/>
            <person name="Lipzen A."/>
            <person name="Lukacs Z."/>
            <person name="Mihaltcheva S."/>
            <person name="Morgado L.N."/>
            <person name="Niskanen T."/>
            <person name="Noordeloos M.E."/>
            <person name="Ohm R.A."/>
            <person name="Ortiz-Santana B."/>
            <person name="Ovrebo C."/>
            <person name="Racz N."/>
            <person name="Riley R."/>
            <person name="Savchenko A."/>
            <person name="Shiryaev A."/>
            <person name="Soop K."/>
            <person name="Spirin V."/>
            <person name="Szebenyi C."/>
            <person name="Tomsovsky M."/>
            <person name="Tulloss R.E."/>
            <person name="Uehling J."/>
            <person name="Grigoriev I.V."/>
            <person name="Vagvolgyi C."/>
            <person name="Papp T."/>
            <person name="Martin F.M."/>
            <person name="Miettinen O."/>
            <person name="Hibbett D.S."/>
            <person name="Nagy L.G."/>
        </authorList>
    </citation>
    <scope>NUCLEOTIDE SEQUENCE [LARGE SCALE GENOMIC DNA]</scope>
    <source>
        <strain evidence="1 2">HHB13444</strain>
    </source>
</reference>
<gene>
    <name evidence="1" type="ORF">K466DRAFT_407753</name>
</gene>
<keyword evidence="2" id="KW-1185">Reference proteome</keyword>
<evidence type="ECO:0000313" key="2">
    <source>
        <dbReference type="Proteomes" id="UP000308197"/>
    </source>
</evidence>
<evidence type="ECO:0000313" key="1">
    <source>
        <dbReference type="EMBL" id="TFK79853.1"/>
    </source>
</evidence>
<name>A0A5C3P282_9APHY</name>
<dbReference type="Proteomes" id="UP000308197">
    <property type="component" value="Unassembled WGS sequence"/>
</dbReference>
<dbReference type="AlphaFoldDB" id="A0A5C3P282"/>
<proteinExistence type="predicted"/>
<organism evidence="1 2">
    <name type="scientific">Polyporus arcularius HHB13444</name>
    <dbReference type="NCBI Taxonomy" id="1314778"/>
    <lineage>
        <taxon>Eukaryota</taxon>
        <taxon>Fungi</taxon>
        <taxon>Dikarya</taxon>
        <taxon>Basidiomycota</taxon>
        <taxon>Agaricomycotina</taxon>
        <taxon>Agaricomycetes</taxon>
        <taxon>Polyporales</taxon>
        <taxon>Polyporaceae</taxon>
        <taxon>Polyporus</taxon>
    </lineage>
</organism>
<dbReference type="EMBL" id="ML211914">
    <property type="protein sequence ID" value="TFK79853.1"/>
    <property type="molecule type" value="Genomic_DNA"/>
</dbReference>
<sequence>MCSLPASKSPLRPRLCLPLAAYSTLSRRLQHASGISLVDDARAPLSENAHGGGALVTVRAAEDDGTYVEQVSPTHSTPSMPTAAPTEDALRLASAAHLMRALSCGGLSPQPILMGSSLPTFSEDSPVCSRYPPFGP</sequence>
<accession>A0A5C3P282</accession>
<dbReference type="InParanoid" id="A0A5C3P282"/>